<evidence type="ECO:0000313" key="3">
    <source>
        <dbReference type="Proteomes" id="UP000823775"/>
    </source>
</evidence>
<comment type="caution">
    <text evidence="2">The sequence shown here is derived from an EMBL/GenBank/DDBJ whole genome shotgun (WGS) entry which is preliminary data.</text>
</comment>
<evidence type="ECO:0000256" key="1">
    <source>
        <dbReference type="SAM" id="MobiDB-lite"/>
    </source>
</evidence>
<proteinExistence type="predicted"/>
<gene>
    <name evidence="2" type="ORF">HAX54_002739</name>
</gene>
<organism evidence="2 3">
    <name type="scientific">Datura stramonium</name>
    <name type="common">Jimsonweed</name>
    <name type="synonym">Common thornapple</name>
    <dbReference type="NCBI Taxonomy" id="4076"/>
    <lineage>
        <taxon>Eukaryota</taxon>
        <taxon>Viridiplantae</taxon>
        <taxon>Streptophyta</taxon>
        <taxon>Embryophyta</taxon>
        <taxon>Tracheophyta</taxon>
        <taxon>Spermatophyta</taxon>
        <taxon>Magnoliopsida</taxon>
        <taxon>eudicotyledons</taxon>
        <taxon>Gunneridae</taxon>
        <taxon>Pentapetalae</taxon>
        <taxon>asterids</taxon>
        <taxon>lamiids</taxon>
        <taxon>Solanales</taxon>
        <taxon>Solanaceae</taxon>
        <taxon>Solanoideae</taxon>
        <taxon>Datureae</taxon>
        <taxon>Datura</taxon>
    </lineage>
</organism>
<evidence type="ECO:0000313" key="2">
    <source>
        <dbReference type="EMBL" id="MCE3215531.1"/>
    </source>
</evidence>
<protein>
    <submittedName>
        <fullName evidence="2">Uncharacterized protein</fullName>
    </submittedName>
</protein>
<feature type="region of interest" description="Disordered" evidence="1">
    <location>
        <begin position="1"/>
        <end position="22"/>
    </location>
</feature>
<dbReference type="Proteomes" id="UP000823775">
    <property type="component" value="Unassembled WGS sequence"/>
</dbReference>
<name>A0ABS8WUI4_DATST</name>
<dbReference type="EMBL" id="JACEIK010011216">
    <property type="protein sequence ID" value="MCE3215531.1"/>
    <property type="molecule type" value="Genomic_DNA"/>
</dbReference>
<feature type="non-terminal residue" evidence="2">
    <location>
        <position position="1"/>
    </location>
</feature>
<accession>A0ABS8WUI4</accession>
<reference evidence="2 3" key="1">
    <citation type="journal article" date="2021" name="BMC Genomics">
        <title>Datura genome reveals duplications of psychoactive alkaloid biosynthetic genes and high mutation rate following tissue culture.</title>
        <authorList>
            <person name="Rajewski A."/>
            <person name="Carter-House D."/>
            <person name="Stajich J."/>
            <person name="Litt A."/>
        </authorList>
    </citation>
    <scope>NUCLEOTIDE SEQUENCE [LARGE SCALE GENOMIC DNA]</scope>
    <source>
        <strain evidence="2">AR-01</strain>
    </source>
</reference>
<keyword evidence="3" id="KW-1185">Reference proteome</keyword>
<sequence>KVKGASSATTHRENGAVTAAQRQLWSQEKLLRAKTQSGATRGAKYRPYGIIRGAAT</sequence>